<evidence type="ECO:0000313" key="2">
    <source>
        <dbReference type="Proteomes" id="UP000184148"/>
    </source>
</evidence>
<dbReference type="RefSeq" id="WP_073234245.1">
    <property type="nucleotide sequence ID" value="NZ_FQUY01000001.1"/>
</dbReference>
<protein>
    <submittedName>
        <fullName evidence="1">Uncharacterized protein</fullName>
    </submittedName>
</protein>
<accession>A0A1M4SNZ0</accession>
<dbReference type="Proteomes" id="UP000184148">
    <property type="component" value="Unassembled WGS sequence"/>
</dbReference>
<name>A0A1M4SNZ0_9FIRM</name>
<proteinExistence type="predicted"/>
<organism evidence="1 2">
    <name type="scientific">Desulforamulus putei DSM 12395</name>
    <dbReference type="NCBI Taxonomy" id="1121429"/>
    <lineage>
        <taxon>Bacteria</taxon>
        <taxon>Bacillati</taxon>
        <taxon>Bacillota</taxon>
        <taxon>Clostridia</taxon>
        <taxon>Eubacteriales</taxon>
        <taxon>Peptococcaceae</taxon>
        <taxon>Desulforamulus</taxon>
    </lineage>
</organism>
<evidence type="ECO:0000313" key="1">
    <source>
        <dbReference type="EMBL" id="SHE33882.1"/>
    </source>
</evidence>
<sequence length="67" mass="7621">MGTQQLVNGQMIISSIAKYSITNESSFHLPKFEPCVDAYDQLIFMITKEYPELKPSFDLYGQLISIS</sequence>
<dbReference type="EMBL" id="FQUY01000001">
    <property type="protein sequence ID" value="SHE33882.1"/>
    <property type="molecule type" value="Genomic_DNA"/>
</dbReference>
<reference evidence="2" key="1">
    <citation type="submission" date="2016-11" db="EMBL/GenBank/DDBJ databases">
        <authorList>
            <person name="Varghese N."/>
            <person name="Submissions S."/>
        </authorList>
    </citation>
    <scope>NUCLEOTIDE SEQUENCE [LARGE SCALE GENOMIC DNA]</scope>
    <source>
        <strain evidence="2">DSM 12395</strain>
    </source>
</reference>
<dbReference type="OrthoDB" id="1787393at2"/>
<keyword evidence="2" id="KW-1185">Reference proteome</keyword>
<dbReference type="AlphaFoldDB" id="A0A1M4SNZ0"/>
<gene>
    <name evidence="1" type="ORF">SAMN02745133_00186</name>
</gene>